<feature type="transmembrane region" description="Helical" evidence="1">
    <location>
        <begin position="7"/>
        <end position="29"/>
    </location>
</feature>
<dbReference type="STRING" id="343874.GCA_000805695_02960"/>
<organism evidence="2 3">
    <name type="scientific">Empedobacter falsenii</name>
    <dbReference type="NCBI Taxonomy" id="343874"/>
    <lineage>
        <taxon>Bacteria</taxon>
        <taxon>Pseudomonadati</taxon>
        <taxon>Bacteroidota</taxon>
        <taxon>Flavobacteriia</taxon>
        <taxon>Flavobacteriales</taxon>
        <taxon>Weeksellaceae</taxon>
        <taxon>Empedobacter</taxon>
    </lineage>
</organism>
<feature type="transmembrane region" description="Helical" evidence="1">
    <location>
        <begin position="100"/>
        <end position="118"/>
    </location>
</feature>
<dbReference type="EMBL" id="UFXS01000001">
    <property type="protein sequence ID" value="STD52836.1"/>
    <property type="molecule type" value="Genomic_DNA"/>
</dbReference>
<feature type="transmembrane region" description="Helical" evidence="1">
    <location>
        <begin position="187"/>
        <end position="205"/>
    </location>
</feature>
<keyword evidence="1" id="KW-0472">Membrane</keyword>
<dbReference type="Proteomes" id="UP000254737">
    <property type="component" value="Unassembled WGS sequence"/>
</dbReference>
<keyword evidence="1" id="KW-1133">Transmembrane helix</keyword>
<accession>A0A376G2F3</accession>
<name>A0A376G2F3_9FLAO</name>
<feature type="transmembrane region" description="Helical" evidence="1">
    <location>
        <begin position="162"/>
        <end position="181"/>
    </location>
</feature>
<proteinExistence type="predicted"/>
<keyword evidence="1" id="KW-0812">Transmembrane</keyword>
<gene>
    <name evidence="2" type="ORF">NCTC13456_00042</name>
</gene>
<dbReference type="RefSeq" id="WP_114997823.1">
    <property type="nucleotide sequence ID" value="NZ_JAAGKM010000053.1"/>
</dbReference>
<dbReference type="AlphaFoldDB" id="A0A376G2F3"/>
<feature type="transmembrane region" description="Helical" evidence="1">
    <location>
        <begin position="41"/>
        <end position="62"/>
    </location>
</feature>
<protein>
    <recommendedName>
        <fullName evidence="4">DUF2306 domain-containing protein</fullName>
    </recommendedName>
</protein>
<feature type="transmembrane region" description="Helical" evidence="1">
    <location>
        <begin position="124"/>
        <end position="142"/>
    </location>
</feature>
<feature type="transmembrane region" description="Helical" evidence="1">
    <location>
        <begin position="68"/>
        <end position="88"/>
    </location>
</feature>
<reference evidence="2 3" key="1">
    <citation type="submission" date="2018-06" db="EMBL/GenBank/DDBJ databases">
        <authorList>
            <consortium name="Pathogen Informatics"/>
            <person name="Doyle S."/>
        </authorList>
    </citation>
    <scope>NUCLEOTIDE SEQUENCE [LARGE SCALE GENOMIC DNA]</scope>
    <source>
        <strain evidence="2 3">NCTC13456</strain>
    </source>
</reference>
<evidence type="ECO:0000313" key="3">
    <source>
        <dbReference type="Proteomes" id="UP000254737"/>
    </source>
</evidence>
<evidence type="ECO:0000313" key="2">
    <source>
        <dbReference type="EMBL" id="STD52836.1"/>
    </source>
</evidence>
<evidence type="ECO:0000256" key="1">
    <source>
        <dbReference type="SAM" id="Phobius"/>
    </source>
</evidence>
<evidence type="ECO:0008006" key="4">
    <source>
        <dbReference type="Google" id="ProtNLM"/>
    </source>
</evidence>
<sequence>MENLVKIIIYIHAFFGGIGLVAGTAVMIIKKGNSTHKKVGKIFSIGMLVSSVLSLIICAFPNHHNSFLLMIGIFTIYMILIGNRILNYKRKNYSNNLDKIISGAMFITSIVMIVFGLLPLFKSNAIGLLYLIFGFLGGFMSYRDFVFYKNTENYKKWTMNHVGKMVGAYIASVTAFLVAGAGFGDNIYFWIVPSIIGTIYIFSWSKKLNKKVAVN</sequence>